<feature type="compositionally biased region" description="Low complexity" evidence="1">
    <location>
        <begin position="956"/>
        <end position="993"/>
    </location>
</feature>
<feature type="compositionally biased region" description="Low complexity" evidence="1">
    <location>
        <begin position="561"/>
        <end position="578"/>
    </location>
</feature>
<dbReference type="GO" id="GO:0000387">
    <property type="term" value="P:spliceosomal snRNP assembly"/>
    <property type="evidence" value="ECO:0007669"/>
    <property type="project" value="TreeGrafter"/>
</dbReference>
<comment type="caution">
    <text evidence="3">The sequence shown here is derived from an EMBL/GenBank/DDBJ whole genome shotgun (WGS) entry which is preliminary data.</text>
</comment>
<evidence type="ECO:0000313" key="4">
    <source>
        <dbReference type="Proteomes" id="UP000762676"/>
    </source>
</evidence>
<reference evidence="3 4" key="1">
    <citation type="journal article" date="2021" name="Elife">
        <title>Chloroplast acquisition without the gene transfer in kleptoplastic sea slugs, Plakobranchus ocellatus.</title>
        <authorList>
            <person name="Maeda T."/>
            <person name="Takahashi S."/>
            <person name="Yoshida T."/>
            <person name="Shimamura S."/>
            <person name="Takaki Y."/>
            <person name="Nagai Y."/>
            <person name="Toyoda A."/>
            <person name="Suzuki Y."/>
            <person name="Arimoto A."/>
            <person name="Ishii H."/>
            <person name="Satoh N."/>
            <person name="Nishiyama T."/>
            <person name="Hasebe M."/>
            <person name="Maruyama T."/>
            <person name="Minagawa J."/>
            <person name="Obokata J."/>
            <person name="Shigenobu S."/>
        </authorList>
    </citation>
    <scope>NUCLEOTIDE SEQUENCE [LARGE SCALE GENOMIC DNA]</scope>
</reference>
<gene>
    <name evidence="3" type="ORF">ElyMa_004816800</name>
</gene>
<feature type="compositionally biased region" description="Polar residues" evidence="1">
    <location>
        <begin position="637"/>
        <end position="655"/>
    </location>
</feature>
<feature type="compositionally biased region" description="Low complexity" evidence="1">
    <location>
        <begin position="922"/>
        <end position="936"/>
    </location>
</feature>
<evidence type="ECO:0000313" key="3">
    <source>
        <dbReference type="EMBL" id="GFS10719.1"/>
    </source>
</evidence>
<evidence type="ECO:0000256" key="1">
    <source>
        <dbReference type="SAM" id="MobiDB-lite"/>
    </source>
</evidence>
<feature type="compositionally biased region" description="Low complexity" evidence="1">
    <location>
        <begin position="704"/>
        <end position="724"/>
    </location>
</feature>
<dbReference type="EMBL" id="BMAT01009635">
    <property type="protein sequence ID" value="GFS10719.1"/>
    <property type="molecule type" value="Genomic_DNA"/>
</dbReference>
<feature type="domain" description="Gem-associated protein 5 TPR" evidence="2">
    <location>
        <begin position="34"/>
        <end position="242"/>
    </location>
</feature>
<sequence length="1211" mass="131124">MEQSVSTRLVFLPYVPAALPGQDPADIIDEKPHLGLYTDKLGAHRCLLQESARHLGDGKMDYHLHLEMWRGNVAGAVQLAMQRNELSDWIVAMAPMASRETWENVCVSYAAQLEEDGQYYKAASYLLAVNRVCPAIELFQRHHLYREAVSLAKVRLSPIDPLLENLYLEWGGQLMKDGQFEQSAKCYLAMRQITEATNIIAKRHDTPSMKTACQMNLIAQEQEQALIYAHKTLSHYLLAAQWKEAYDFLKEHDGLKVFLPVVIAHELLIEQLSLLCPDLALTQKPVTPDSASAAEDQEGKSTKQTLPEFILDKSDIDPVVPWEPLVLCGDGIARRDDGAGEGLGPLHTFPHHLMRVWHKRLNIAMITTDLKGTRVAIDHLTKMRSSMIDPPNVLVTVSIHVTSCLLALLASDTSSAINHLLKAMAVIQSGSNVNDQYKLLLPALCRLMLSQGPKYLLKLQQEFKALHVLLTMESDGNLDRAGGEGNNSIKRFLTDIKGEETISTSSNWCRELDCVRAYYYLAVLDFMHETQRAEEMARFPNVATTVGGCASSTQENDSLDGEPTSEGSSSGVPSTGSGKRPASISVSSEQEEHLGGEKSASSDPTCSEDLDQNGRLVTSATVVSDKSCDDAVKKSESASTMGESGSKSPVTSESSKPIFPLSATKNPEGGAGPSLESSVDPPPVPVSGGVAQSKDHQKQSNPISDPSTLSPTSHPSPSTSLSPTGKQSPKKSPGVMSSKSISPHHTSMSPRSEALSSSRQASPSRHITSIASSPQTPGSRSSTASTPGHCRRGELTKDNLLRLSRGLLWDTQAKSEVLTETLGYIHKAIAHHLLNHRDLPTPTSNTAVTVPTAAAATSHGAGHSSEAVASTISTPMQSQGSAHQVGSTTSAKAEKTSPLSASGQPQSDSLEEDGSVQQRRMTTLSTSPQQLTQSSSGVGAKEGSPSQRESTQKEFSPASPSSKSLSPQSSKPSHVSPSTSPVSASSVQAAAVTKQDTTPRSATRSLSESSANSPSGATAAKPGFDRTIGIQAERDLLGELAGEPISFSNSKKVLWLDNSTKPNWQVKDPVPLMLSPNGKSLRTAPEVWAAARNQALLGPDGSRLPVEWDELPIDEKFDQSYVTMALLKHQQEAVWQELKKGPDISKAMFPPRSYSVQRLLECCIDSFHLSHEEKKVYIKQLLDWAMLFSVTTYQKAETEALFKNIPEEFRD</sequence>
<feature type="compositionally biased region" description="Low complexity" evidence="1">
    <location>
        <begin position="854"/>
        <end position="865"/>
    </location>
</feature>
<feature type="region of interest" description="Disordered" evidence="1">
    <location>
        <begin position="854"/>
        <end position="1026"/>
    </location>
</feature>
<feature type="compositionally biased region" description="Polar residues" evidence="1">
    <location>
        <begin position="867"/>
        <end position="908"/>
    </location>
</feature>
<name>A0AAV4IET0_9GAST</name>
<dbReference type="Pfam" id="PF23774">
    <property type="entry name" value="TPR_GEMI5"/>
    <property type="match status" value="1"/>
</dbReference>
<feature type="region of interest" description="Disordered" evidence="1">
    <location>
        <begin position="548"/>
        <end position="611"/>
    </location>
</feature>
<protein>
    <submittedName>
        <fullName evidence="3">Gem-associated protein 5</fullName>
    </submittedName>
</protein>
<dbReference type="GO" id="GO:0032797">
    <property type="term" value="C:SMN complex"/>
    <property type="evidence" value="ECO:0007669"/>
    <property type="project" value="TreeGrafter"/>
</dbReference>
<dbReference type="PANTHER" id="PTHR46362:SF1">
    <property type="entry name" value="GEM-ASSOCIATED PROTEIN 5"/>
    <property type="match status" value="1"/>
</dbReference>
<feature type="region of interest" description="Disordered" evidence="1">
    <location>
        <begin position="634"/>
        <end position="795"/>
    </location>
</feature>
<dbReference type="GO" id="GO:0003730">
    <property type="term" value="F:mRNA 3'-UTR binding"/>
    <property type="evidence" value="ECO:0007669"/>
    <property type="project" value="TreeGrafter"/>
</dbReference>
<feature type="compositionally biased region" description="Polar residues" evidence="1">
    <location>
        <begin position="994"/>
        <end position="1016"/>
    </location>
</feature>
<dbReference type="Proteomes" id="UP000762676">
    <property type="component" value="Unassembled WGS sequence"/>
</dbReference>
<dbReference type="AlphaFoldDB" id="A0AAV4IET0"/>
<feature type="compositionally biased region" description="Polar residues" evidence="1">
    <location>
        <begin position="735"/>
        <end position="786"/>
    </location>
</feature>
<dbReference type="InterPro" id="IPR052640">
    <property type="entry name" value="Gemin-5"/>
</dbReference>
<proteinExistence type="predicted"/>
<dbReference type="InterPro" id="IPR056421">
    <property type="entry name" value="TPR_GEMI5"/>
</dbReference>
<organism evidence="3 4">
    <name type="scientific">Elysia marginata</name>
    <dbReference type="NCBI Taxonomy" id="1093978"/>
    <lineage>
        <taxon>Eukaryota</taxon>
        <taxon>Metazoa</taxon>
        <taxon>Spiralia</taxon>
        <taxon>Lophotrochozoa</taxon>
        <taxon>Mollusca</taxon>
        <taxon>Gastropoda</taxon>
        <taxon>Heterobranchia</taxon>
        <taxon>Euthyneura</taxon>
        <taxon>Panpulmonata</taxon>
        <taxon>Sacoglossa</taxon>
        <taxon>Placobranchoidea</taxon>
        <taxon>Plakobranchidae</taxon>
        <taxon>Elysia</taxon>
    </lineage>
</organism>
<dbReference type="PANTHER" id="PTHR46362">
    <property type="entry name" value="GEM-ASSOCIATED PROTEIN 5"/>
    <property type="match status" value="1"/>
</dbReference>
<evidence type="ECO:0000259" key="2">
    <source>
        <dbReference type="Pfam" id="PF23774"/>
    </source>
</evidence>
<accession>A0AAV4IET0</accession>
<keyword evidence="4" id="KW-1185">Reference proteome</keyword>
<dbReference type="GO" id="GO:0005634">
    <property type="term" value="C:nucleus"/>
    <property type="evidence" value="ECO:0007669"/>
    <property type="project" value="TreeGrafter"/>
</dbReference>